<evidence type="ECO:0000256" key="1">
    <source>
        <dbReference type="ARBA" id="ARBA00009091"/>
    </source>
</evidence>
<evidence type="ECO:0000313" key="5">
    <source>
        <dbReference type="EMBL" id="MBC8208817.1"/>
    </source>
</evidence>
<evidence type="ECO:0000313" key="6">
    <source>
        <dbReference type="Proteomes" id="UP000599024"/>
    </source>
</evidence>
<dbReference type="Proteomes" id="UP000599024">
    <property type="component" value="Unassembled WGS sequence"/>
</dbReference>
<dbReference type="InterPro" id="IPR005632">
    <property type="entry name" value="Chaperone_Skp"/>
</dbReference>
<accession>A0A8J6N8H3</accession>
<dbReference type="GO" id="GO:0005829">
    <property type="term" value="C:cytosol"/>
    <property type="evidence" value="ECO:0007669"/>
    <property type="project" value="TreeGrafter"/>
</dbReference>
<dbReference type="GO" id="GO:0050821">
    <property type="term" value="P:protein stabilization"/>
    <property type="evidence" value="ECO:0007669"/>
    <property type="project" value="TreeGrafter"/>
</dbReference>
<comment type="caution">
    <text evidence="5">The sequence shown here is derived from an EMBL/GenBank/DDBJ whole genome shotgun (WGS) entry which is preliminary data.</text>
</comment>
<organism evidence="5 6">
    <name type="scientific">Candidatus Desulfatifera sulfidica</name>
    <dbReference type="NCBI Taxonomy" id="2841691"/>
    <lineage>
        <taxon>Bacteria</taxon>
        <taxon>Pseudomonadati</taxon>
        <taxon>Thermodesulfobacteriota</taxon>
        <taxon>Desulfobulbia</taxon>
        <taxon>Desulfobulbales</taxon>
        <taxon>Desulfobulbaceae</taxon>
        <taxon>Candidatus Desulfatifera</taxon>
    </lineage>
</organism>
<dbReference type="EMBL" id="JACNLK010000054">
    <property type="protein sequence ID" value="MBC8208817.1"/>
    <property type="molecule type" value="Genomic_DNA"/>
</dbReference>
<dbReference type="GO" id="GO:0051082">
    <property type="term" value="F:unfolded protein binding"/>
    <property type="evidence" value="ECO:0007669"/>
    <property type="project" value="InterPro"/>
</dbReference>
<reference evidence="5 6" key="1">
    <citation type="submission" date="2020-08" db="EMBL/GenBank/DDBJ databases">
        <title>Bridging the membrane lipid divide: bacteria of the FCB group superphylum have the potential to synthesize archaeal ether lipids.</title>
        <authorList>
            <person name="Villanueva L."/>
            <person name="Von Meijenfeldt F.A.B."/>
            <person name="Westbye A.B."/>
            <person name="Yadav S."/>
            <person name="Hopmans E.C."/>
            <person name="Dutilh B.E."/>
            <person name="Sinninghe Damste J.S."/>
        </authorList>
    </citation>
    <scope>NUCLEOTIDE SEQUENCE [LARGE SCALE GENOMIC DNA]</scope>
    <source>
        <strain evidence="5">NIOZ-UU81</strain>
    </source>
</reference>
<keyword evidence="2 4" id="KW-0732">Signal</keyword>
<dbReference type="PANTHER" id="PTHR35089">
    <property type="entry name" value="CHAPERONE PROTEIN SKP"/>
    <property type="match status" value="1"/>
</dbReference>
<gene>
    <name evidence="5" type="ORF">H8E79_06585</name>
</gene>
<dbReference type="AlphaFoldDB" id="A0A8J6N8H3"/>
<feature type="signal peptide" evidence="4">
    <location>
        <begin position="1"/>
        <end position="22"/>
    </location>
</feature>
<dbReference type="InterPro" id="IPR024930">
    <property type="entry name" value="Skp_dom_sf"/>
</dbReference>
<proteinExistence type="inferred from homology"/>
<dbReference type="PANTHER" id="PTHR35089:SF1">
    <property type="entry name" value="CHAPERONE PROTEIN SKP"/>
    <property type="match status" value="1"/>
</dbReference>
<keyword evidence="3" id="KW-0175">Coiled coil</keyword>
<feature type="chain" id="PRO_5035157098" evidence="4">
    <location>
        <begin position="23"/>
        <end position="177"/>
    </location>
</feature>
<dbReference type="Gene3D" id="3.30.910.20">
    <property type="entry name" value="Skp domain"/>
    <property type="match status" value="1"/>
</dbReference>
<protein>
    <submittedName>
        <fullName evidence="5">OmpH family outer membrane protein</fullName>
    </submittedName>
</protein>
<evidence type="ECO:0000256" key="3">
    <source>
        <dbReference type="SAM" id="Coils"/>
    </source>
</evidence>
<sequence length="177" mass="20165">MMIKRMLSVGLFCAVMTFTVPVLDVQAAETKIGVMNIQQVLLESTAGKAARDAFEKKAQELQAMFQVEEDELMALQQEIEKKSSAWSQETKDAKVREYQKKGRDLQIKTDDARAELKQLQDREIEPILKNLQVVVEDYAKKEGYTAILDSKAGVLFFDDNIDLSDKMVQELNKQTEK</sequence>
<dbReference type="SUPFAM" id="SSF111384">
    <property type="entry name" value="OmpH-like"/>
    <property type="match status" value="1"/>
</dbReference>
<dbReference type="SMART" id="SM00935">
    <property type="entry name" value="OmpH"/>
    <property type="match status" value="1"/>
</dbReference>
<name>A0A8J6N8H3_9BACT</name>
<evidence type="ECO:0000256" key="4">
    <source>
        <dbReference type="SAM" id="SignalP"/>
    </source>
</evidence>
<evidence type="ECO:0000256" key="2">
    <source>
        <dbReference type="ARBA" id="ARBA00022729"/>
    </source>
</evidence>
<dbReference type="Pfam" id="PF03938">
    <property type="entry name" value="OmpH"/>
    <property type="match status" value="1"/>
</dbReference>
<feature type="coiled-coil region" evidence="3">
    <location>
        <begin position="51"/>
        <end position="122"/>
    </location>
</feature>
<comment type="similarity">
    <text evidence="1">Belongs to the Skp family.</text>
</comment>